<dbReference type="PANTHER" id="PTHR11829:SF411">
    <property type="entry name" value="FORKHEAD BOX PROTEIN L2"/>
    <property type="match status" value="1"/>
</dbReference>
<evidence type="ECO:0000256" key="6">
    <source>
        <dbReference type="ARBA" id="ARBA00023015"/>
    </source>
</evidence>
<dbReference type="AlphaFoldDB" id="A0A672G916"/>
<keyword evidence="2" id="KW-1017">Isopeptide bond</keyword>
<dbReference type="GO" id="GO:0005634">
    <property type="term" value="C:nucleus"/>
    <property type="evidence" value="ECO:0007669"/>
    <property type="project" value="UniProtKB-SubCell"/>
</dbReference>
<dbReference type="OMA" id="YHRHPPV"/>
<dbReference type="InterPro" id="IPR018122">
    <property type="entry name" value="TF_fork_head_CS_1"/>
</dbReference>
<evidence type="ECO:0000256" key="1">
    <source>
        <dbReference type="ARBA" id="ARBA00004123"/>
    </source>
</evidence>
<dbReference type="InterPro" id="IPR050211">
    <property type="entry name" value="FOX_domain-containing"/>
</dbReference>
<dbReference type="PROSITE" id="PS00658">
    <property type="entry name" value="FORK_HEAD_2"/>
    <property type="match status" value="1"/>
</dbReference>
<sequence length="246" mass="27870">GDSESLECCIFHPKPQKPPYSYVALIAMAIRDSRERRQTLSGIYQYIVSKFPFYESNQKGWQNSIRHNLSLNECFVKVPREGGRERKGHFWTLDPAFEDMFEKGNYRRRRRVRRPCRPAGVPYPEYLDYPDPVYLQPYAGGPWGRQPAGGYPGGLTGHPPAMTGHPRCASPGVPVGSYCRPGPFHHHAPYAAFHRHPAVLVPHNACPYGGVSQPLSPEGGTVSVGFNYQQQLTHTERHPEELLYQQ</sequence>
<dbReference type="GO" id="GO:0000981">
    <property type="term" value="F:DNA-binding transcription factor activity, RNA polymerase II-specific"/>
    <property type="evidence" value="ECO:0007669"/>
    <property type="project" value="TreeGrafter"/>
</dbReference>
<dbReference type="Ensembl" id="ENSSFAT00005015999.1">
    <property type="protein sequence ID" value="ENSSFAP00005015371.1"/>
    <property type="gene ID" value="ENSSFAG00005008222.1"/>
</dbReference>
<dbReference type="Pfam" id="PF00250">
    <property type="entry name" value="Forkhead"/>
    <property type="match status" value="1"/>
</dbReference>
<dbReference type="GO" id="GO:0009888">
    <property type="term" value="P:tissue development"/>
    <property type="evidence" value="ECO:0007669"/>
    <property type="project" value="UniProtKB-ARBA"/>
</dbReference>
<protein>
    <recommendedName>
        <fullName evidence="10">Forkhead box protein L2</fullName>
    </recommendedName>
</protein>
<keyword evidence="9 11" id="KW-0539">Nucleus</keyword>
<dbReference type="GO" id="GO:0000978">
    <property type="term" value="F:RNA polymerase II cis-regulatory region sequence-specific DNA binding"/>
    <property type="evidence" value="ECO:0007669"/>
    <property type="project" value="TreeGrafter"/>
</dbReference>
<reference evidence="13" key="1">
    <citation type="submission" date="2019-06" db="EMBL/GenBank/DDBJ databases">
        <authorList>
            <consortium name="Wellcome Sanger Institute Data Sharing"/>
        </authorList>
    </citation>
    <scope>NUCLEOTIDE SEQUENCE [LARGE SCALE GENOMIC DNA]</scope>
</reference>
<evidence type="ECO:0000256" key="3">
    <source>
        <dbReference type="ARBA" id="ARBA00022553"/>
    </source>
</evidence>
<dbReference type="InterPro" id="IPR030456">
    <property type="entry name" value="TF_fork_head_CS_2"/>
</dbReference>
<dbReference type="InterPro" id="IPR047515">
    <property type="entry name" value="FH_FOXL2"/>
</dbReference>
<reference evidence="13" key="2">
    <citation type="submission" date="2025-08" db="UniProtKB">
        <authorList>
            <consortium name="Ensembl"/>
        </authorList>
    </citation>
    <scope>IDENTIFICATION</scope>
</reference>
<keyword evidence="4" id="KW-0221">Differentiation</keyword>
<dbReference type="PROSITE" id="PS50039">
    <property type="entry name" value="FORK_HEAD_3"/>
    <property type="match status" value="1"/>
</dbReference>
<dbReference type="InterPro" id="IPR036388">
    <property type="entry name" value="WH-like_DNA-bd_sf"/>
</dbReference>
<organism evidence="13 14">
    <name type="scientific">Salarias fasciatus</name>
    <name type="common">Jewelled blenny</name>
    <name type="synonym">Blennius fasciatus</name>
    <dbReference type="NCBI Taxonomy" id="181472"/>
    <lineage>
        <taxon>Eukaryota</taxon>
        <taxon>Metazoa</taxon>
        <taxon>Chordata</taxon>
        <taxon>Craniata</taxon>
        <taxon>Vertebrata</taxon>
        <taxon>Euteleostomi</taxon>
        <taxon>Actinopterygii</taxon>
        <taxon>Neopterygii</taxon>
        <taxon>Teleostei</taxon>
        <taxon>Neoteleostei</taxon>
        <taxon>Acanthomorphata</taxon>
        <taxon>Ovalentaria</taxon>
        <taxon>Blenniimorphae</taxon>
        <taxon>Blenniiformes</taxon>
        <taxon>Blennioidei</taxon>
        <taxon>Blenniidae</taxon>
        <taxon>Salariinae</taxon>
        <taxon>Salarias</taxon>
    </lineage>
</organism>
<dbReference type="InterPro" id="IPR036390">
    <property type="entry name" value="WH_DNA-bd_sf"/>
</dbReference>
<evidence type="ECO:0000313" key="14">
    <source>
        <dbReference type="Proteomes" id="UP000472267"/>
    </source>
</evidence>
<dbReference type="Proteomes" id="UP000472267">
    <property type="component" value="Chromosome 20"/>
</dbReference>
<dbReference type="SUPFAM" id="SSF46785">
    <property type="entry name" value="Winged helix' DNA-binding domain"/>
    <property type="match status" value="1"/>
</dbReference>
<evidence type="ECO:0000256" key="8">
    <source>
        <dbReference type="ARBA" id="ARBA00023163"/>
    </source>
</evidence>
<keyword evidence="6" id="KW-0805">Transcription regulation</keyword>
<dbReference type="Gene3D" id="1.10.10.10">
    <property type="entry name" value="Winged helix-like DNA-binding domain superfamily/Winged helix DNA-binding domain"/>
    <property type="match status" value="1"/>
</dbReference>
<dbReference type="PROSITE" id="PS00657">
    <property type="entry name" value="FORK_HEAD_1"/>
    <property type="match status" value="1"/>
</dbReference>
<evidence type="ECO:0000256" key="9">
    <source>
        <dbReference type="ARBA" id="ARBA00023242"/>
    </source>
</evidence>
<feature type="DNA-binding region" description="Fork-head" evidence="11">
    <location>
        <begin position="17"/>
        <end position="111"/>
    </location>
</feature>
<dbReference type="FunFam" id="1.10.10.10:FF:000016">
    <property type="entry name" value="Forkhead box protein I1"/>
    <property type="match status" value="1"/>
</dbReference>
<keyword evidence="7 11" id="KW-0238">DNA-binding</keyword>
<dbReference type="GO" id="GO:0030154">
    <property type="term" value="P:cell differentiation"/>
    <property type="evidence" value="ECO:0007669"/>
    <property type="project" value="UniProtKB-KW"/>
</dbReference>
<keyword evidence="14" id="KW-1185">Reference proteome</keyword>
<evidence type="ECO:0000256" key="7">
    <source>
        <dbReference type="ARBA" id="ARBA00023125"/>
    </source>
</evidence>
<dbReference type="SMART" id="SM00339">
    <property type="entry name" value="FH"/>
    <property type="match status" value="1"/>
</dbReference>
<evidence type="ECO:0000256" key="4">
    <source>
        <dbReference type="ARBA" id="ARBA00022782"/>
    </source>
</evidence>
<dbReference type="GO" id="GO:0009653">
    <property type="term" value="P:anatomical structure morphogenesis"/>
    <property type="evidence" value="ECO:0007669"/>
    <property type="project" value="TreeGrafter"/>
</dbReference>
<keyword evidence="3" id="KW-0597">Phosphoprotein</keyword>
<name>A0A672G916_SALFA</name>
<dbReference type="PANTHER" id="PTHR11829">
    <property type="entry name" value="FORKHEAD BOX PROTEIN"/>
    <property type="match status" value="1"/>
</dbReference>
<dbReference type="PRINTS" id="PR00053">
    <property type="entry name" value="FORKHEAD"/>
</dbReference>
<dbReference type="InParanoid" id="A0A672G916"/>
<feature type="domain" description="Fork-head" evidence="12">
    <location>
        <begin position="17"/>
        <end position="111"/>
    </location>
</feature>
<accession>A0A672G916</accession>
<keyword evidence="5" id="KW-0832">Ubl conjugation</keyword>
<dbReference type="CDD" id="cd20028">
    <property type="entry name" value="FH_FOXL2"/>
    <property type="match status" value="1"/>
</dbReference>
<evidence type="ECO:0000256" key="10">
    <source>
        <dbReference type="ARBA" id="ARBA00034872"/>
    </source>
</evidence>
<dbReference type="InterPro" id="IPR001766">
    <property type="entry name" value="Fork_head_dom"/>
</dbReference>
<keyword evidence="8" id="KW-0804">Transcription</keyword>
<proteinExistence type="predicted"/>
<evidence type="ECO:0000259" key="12">
    <source>
        <dbReference type="PROSITE" id="PS50039"/>
    </source>
</evidence>
<evidence type="ECO:0000256" key="5">
    <source>
        <dbReference type="ARBA" id="ARBA00022843"/>
    </source>
</evidence>
<evidence type="ECO:0000313" key="13">
    <source>
        <dbReference type="Ensembl" id="ENSSFAP00005015371.1"/>
    </source>
</evidence>
<comment type="subcellular location">
    <subcellularLocation>
        <location evidence="1 11">Nucleus</location>
    </subcellularLocation>
</comment>
<evidence type="ECO:0000256" key="2">
    <source>
        <dbReference type="ARBA" id="ARBA00022499"/>
    </source>
</evidence>
<evidence type="ECO:0000256" key="11">
    <source>
        <dbReference type="PROSITE-ProRule" id="PRU00089"/>
    </source>
</evidence>
<reference evidence="13" key="3">
    <citation type="submission" date="2025-09" db="UniProtKB">
        <authorList>
            <consortium name="Ensembl"/>
        </authorList>
    </citation>
    <scope>IDENTIFICATION</scope>
</reference>